<evidence type="ECO:0000313" key="4">
    <source>
        <dbReference type="Proteomes" id="UP001215151"/>
    </source>
</evidence>
<name>A0AAD7X9Z0_9APHY</name>
<keyword evidence="4" id="KW-1185">Reference proteome</keyword>
<evidence type="ECO:0000256" key="1">
    <source>
        <dbReference type="SAM" id="MobiDB-lite"/>
    </source>
</evidence>
<feature type="region of interest" description="Disordered" evidence="1">
    <location>
        <begin position="435"/>
        <end position="467"/>
    </location>
</feature>
<dbReference type="Pfam" id="PF24494">
    <property type="entry name" value="DUF7587"/>
    <property type="match status" value="1"/>
</dbReference>
<reference evidence="3" key="1">
    <citation type="submission" date="2022-11" db="EMBL/GenBank/DDBJ databases">
        <title>Genome Sequence of Cubamyces cubensis.</title>
        <authorList>
            <person name="Buettner E."/>
        </authorList>
    </citation>
    <scope>NUCLEOTIDE SEQUENCE</scope>
    <source>
        <strain evidence="3">MPL-01</strain>
    </source>
</reference>
<comment type="caution">
    <text evidence="3">The sequence shown here is derived from an EMBL/GenBank/DDBJ whole genome shotgun (WGS) entry which is preliminary data.</text>
</comment>
<organism evidence="3 4">
    <name type="scientific">Trametes cubensis</name>
    <dbReference type="NCBI Taxonomy" id="1111947"/>
    <lineage>
        <taxon>Eukaryota</taxon>
        <taxon>Fungi</taxon>
        <taxon>Dikarya</taxon>
        <taxon>Basidiomycota</taxon>
        <taxon>Agaricomycotina</taxon>
        <taxon>Agaricomycetes</taxon>
        <taxon>Polyporales</taxon>
        <taxon>Polyporaceae</taxon>
        <taxon>Trametes</taxon>
    </lineage>
</organism>
<protein>
    <recommendedName>
        <fullName evidence="2">DUF7587 domain-containing protein</fullName>
    </recommendedName>
</protein>
<dbReference type="Proteomes" id="UP001215151">
    <property type="component" value="Unassembled WGS sequence"/>
</dbReference>
<proteinExistence type="predicted"/>
<feature type="domain" description="DUF7587" evidence="2">
    <location>
        <begin position="41"/>
        <end position="204"/>
    </location>
</feature>
<dbReference type="InterPro" id="IPR056009">
    <property type="entry name" value="DUF7587"/>
</dbReference>
<evidence type="ECO:0000259" key="2">
    <source>
        <dbReference type="Pfam" id="PF24494"/>
    </source>
</evidence>
<dbReference type="AlphaFoldDB" id="A0AAD7X9Z0"/>
<accession>A0AAD7X9Z0</accession>
<dbReference type="EMBL" id="JAPEVG010000159">
    <property type="protein sequence ID" value="KAJ8475450.1"/>
    <property type="molecule type" value="Genomic_DNA"/>
</dbReference>
<evidence type="ECO:0000313" key="3">
    <source>
        <dbReference type="EMBL" id="KAJ8475450.1"/>
    </source>
</evidence>
<gene>
    <name evidence="3" type="ORF">ONZ51_g6556</name>
</gene>
<feature type="compositionally biased region" description="Low complexity" evidence="1">
    <location>
        <begin position="450"/>
        <end position="467"/>
    </location>
</feature>
<sequence>MGVGDSELSLRSPVDASAQERHALPQYGFGAEVSFEQLVDSNPFLFRVHTPKEPSPFYDNTEPYFVGQMFADNVSSSAFRASTTSPYRAPSSYTYADVARHMDWTTRATSPYVSTSFSFAWAIWEATRRYHHGMKHSVEIAVIDAKALVGRAVTAVELLRDSTPKDRHKDHWKWYRYAMEAQDVLVYGYVPGTAVLASVALTQLLAKLPSYMLNPDPSPLKDTPISRIAWDYERKKYSYKLFCQEMSDRFLRMSVDRRMRDTTAGSVRLAIAILRPWFHKLASDDFTTATASACELALGIARWPGLWWVREHPEIRDLVRCLVHIVGEEAREARRTQALADATRMQDIVGGLEHLARTYHVRGSGHVAFSTPPVSSTASVADEDEAKADRNPVFVVGPSVEPEVKVKVTEILVAPVVEDIQPETKETEVTAVEMPSQPETIIVQPEAKEPTNAPTPAAEESAAPAEPSMKSVVTRWLFGSSEEAEASRDYYARTASALLAGFFTGALVTLSIVAQHRREISNHFT</sequence>